<accession>A0A4V2NMJ5</accession>
<dbReference type="EMBL" id="SJTG01000001">
    <property type="protein sequence ID" value="TCI13567.1"/>
    <property type="molecule type" value="Genomic_DNA"/>
</dbReference>
<evidence type="ECO:0000313" key="3">
    <source>
        <dbReference type="Proteomes" id="UP000291822"/>
    </source>
</evidence>
<proteinExistence type="predicted"/>
<keyword evidence="1" id="KW-0472">Membrane</keyword>
<feature type="transmembrane region" description="Helical" evidence="1">
    <location>
        <begin position="184"/>
        <end position="203"/>
    </location>
</feature>
<keyword evidence="3" id="KW-1185">Reference proteome</keyword>
<evidence type="ECO:0000313" key="2">
    <source>
        <dbReference type="EMBL" id="TCI13567.1"/>
    </source>
</evidence>
<keyword evidence="1" id="KW-0812">Transmembrane</keyword>
<reference evidence="2 3" key="1">
    <citation type="submission" date="2019-02" db="EMBL/GenBank/DDBJ databases">
        <title>Dyella amyloliquefaciens sp. nov., isolated from forest soil.</title>
        <authorList>
            <person name="Gao Z.-H."/>
            <person name="Qiu L.-H."/>
        </authorList>
    </citation>
    <scope>NUCLEOTIDE SEQUENCE [LARGE SCALE GENOMIC DNA]</scope>
    <source>
        <strain evidence="2 3">KACC 12747</strain>
    </source>
</reference>
<evidence type="ECO:0000256" key="1">
    <source>
        <dbReference type="SAM" id="Phobius"/>
    </source>
</evidence>
<dbReference type="RefSeq" id="WP_131149650.1">
    <property type="nucleotide sequence ID" value="NZ_SJTG01000001.1"/>
</dbReference>
<gene>
    <name evidence="2" type="ORF">EZM97_09980</name>
</gene>
<feature type="transmembrane region" description="Helical" evidence="1">
    <location>
        <begin position="209"/>
        <end position="228"/>
    </location>
</feature>
<comment type="caution">
    <text evidence="2">The sequence shown here is derived from an EMBL/GenBank/DDBJ whole genome shotgun (WGS) entry which is preliminary data.</text>
</comment>
<name>A0A4V2NMJ5_9GAMM</name>
<evidence type="ECO:0008006" key="4">
    <source>
        <dbReference type="Google" id="ProtNLM"/>
    </source>
</evidence>
<dbReference type="AlphaFoldDB" id="A0A4V2NMJ5"/>
<feature type="transmembrane region" description="Helical" evidence="1">
    <location>
        <begin position="7"/>
        <end position="26"/>
    </location>
</feature>
<keyword evidence="1" id="KW-1133">Transmembrane helix</keyword>
<dbReference type="InterPro" id="IPR025333">
    <property type="entry name" value="DUF4239"/>
</dbReference>
<organism evidence="2 3">
    <name type="scientific">Dyella soli</name>
    <dbReference type="NCBI Taxonomy" id="522319"/>
    <lineage>
        <taxon>Bacteria</taxon>
        <taxon>Pseudomonadati</taxon>
        <taxon>Pseudomonadota</taxon>
        <taxon>Gammaproteobacteria</taxon>
        <taxon>Lysobacterales</taxon>
        <taxon>Rhodanobacteraceae</taxon>
        <taxon>Dyella</taxon>
    </lineage>
</organism>
<dbReference type="Proteomes" id="UP000291822">
    <property type="component" value="Unassembled WGS sequence"/>
</dbReference>
<sequence length="256" mass="28225">MVRLSDYPLLLFVICFVILTCAAFAGRRWTSRRKELLDEASETFGVVQAASLTLLALLIGFTFSMAISRYDQRKTYEEEEANAIGTEMARLDLIDDKAQPLAKALLAKYLQQRIAFYQAPNETEASRVLVIQAGIETQLWKSVVDAGRERRDPITGLAVAGMNDVLNASGYTQAAWWNRIPRSAWLLLLVLGTFANLLVGMGAKNARKAPSLLVIMPFFAAMSFAFIADIDAPRGGLIRVVPQNLIAVMDSLKPAP</sequence>
<feature type="transmembrane region" description="Helical" evidence="1">
    <location>
        <begin position="46"/>
        <end position="67"/>
    </location>
</feature>
<dbReference type="Pfam" id="PF14023">
    <property type="entry name" value="Bestrophin-like"/>
    <property type="match status" value="1"/>
</dbReference>
<protein>
    <recommendedName>
        <fullName evidence="4">DUF4239 domain-containing protein</fullName>
    </recommendedName>
</protein>